<sequence length="167" mass="19519">MNFSYAAFIPALLKVFKPILFKLILYTPCLYHGPRSSQTTEKSCLVAQSKLRNIHPAGLRLLRNAEGTCWLGRQPQLKRSNDTYHKWSYDFGRCLSWWHWCVTFTPESRAFDVQEGKYTRFVSRSNSMPRNLARTAKTPIHRSMDSDKRSSIVEKARGTTEFFHYPH</sequence>
<proteinExistence type="predicted"/>
<dbReference type="Proteomes" id="UP000054549">
    <property type="component" value="Unassembled WGS sequence"/>
</dbReference>
<dbReference type="InParanoid" id="A0A0C2WKP7"/>
<name>A0A0C2WKP7_AMAMK</name>
<dbReference type="AlphaFoldDB" id="A0A0C2WKP7"/>
<keyword evidence="2" id="KW-1185">Reference proteome</keyword>
<evidence type="ECO:0000313" key="2">
    <source>
        <dbReference type="Proteomes" id="UP000054549"/>
    </source>
</evidence>
<dbReference type="EMBL" id="KN818275">
    <property type="protein sequence ID" value="KIL62112.1"/>
    <property type="molecule type" value="Genomic_DNA"/>
</dbReference>
<accession>A0A0C2WKP7</accession>
<organism evidence="1 2">
    <name type="scientific">Amanita muscaria (strain Koide BX008)</name>
    <dbReference type="NCBI Taxonomy" id="946122"/>
    <lineage>
        <taxon>Eukaryota</taxon>
        <taxon>Fungi</taxon>
        <taxon>Dikarya</taxon>
        <taxon>Basidiomycota</taxon>
        <taxon>Agaricomycotina</taxon>
        <taxon>Agaricomycetes</taxon>
        <taxon>Agaricomycetidae</taxon>
        <taxon>Agaricales</taxon>
        <taxon>Pluteineae</taxon>
        <taxon>Amanitaceae</taxon>
        <taxon>Amanita</taxon>
    </lineage>
</organism>
<protein>
    <submittedName>
        <fullName evidence="1">Uncharacterized protein</fullName>
    </submittedName>
</protein>
<evidence type="ECO:0000313" key="1">
    <source>
        <dbReference type="EMBL" id="KIL62112.1"/>
    </source>
</evidence>
<dbReference type="HOGENOM" id="CLU_1594121_0_0_1"/>
<gene>
    <name evidence="1" type="ORF">M378DRAFT_805446</name>
</gene>
<reference evidence="1 2" key="1">
    <citation type="submission" date="2014-04" db="EMBL/GenBank/DDBJ databases">
        <title>Evolutionary Origins and Diversification of the Mycorrhizal Mutualists.</title>
        <authorList>
            <consortium name="DOE Joint Genome Institute"/>
            <consortium name="Mycorrhizal Genomics Consortium"/>
            <person name="Kohler A."/>
            <person name="Kuo A."/>
            <person name="Nagy L.G."/>
            <person name="Floudas D."/>
            <person name="Copeland A."/>
            <person name="Barry K.W."/>
            <person name="Cichocki N."/>
            <person name="Veneault-Fourrey C."/>
            <person name="LaButti K."/>
            <person name="Lindquist E.A."/>
            <person name="Lipzen A."/>
            <person name="Lundell T."/>
            <person name="Morin E."/>
            <person name="Murat C."/>
            <person name="Riley R."/>
            <person name="Ohm R."/>
            <person name="Sun H."/>
            <person name="Tunlid A."/>
            <person name="Henrissat B."/>
            <person name="Grigoriev I.V."/>
            <person name="Hibbett D.S."/>
            <person name="Martin F."/>
        </authorList>
    </citation>
    <scope>NUCLEOTIDE SEQUENCE [LARGE SCALE GENOMIC DNA]</scope>
    <source>
        <strain evidence="1 2">Koide BX008</strain>
    </source>
</reference>